<evidence type="ECO:0000256" key="6">
    <source>
        <dbReference type="ARBA" id="ARBA00023180"/>
    </source>
</evidence>
<dbReference type="GO" id="GO:0016020">
    <property type="term" value="C:membrane"/>
    <property type="evidence" value="ECO:0007669"/>
    <property type="project" value="UniProtKB-SubCell"/>
</dbReference>
<dbReference type="Proteomes" id="UP001187471">
    <property type="component" value="Unassembled WGS sequence"/>
</dbReference>
<keyword evidence="5" id="KW-0472">Membrane</keyword>
<keyword evidence="4" id="KW-0677">Repeat</keyword>
<gene>
    <name evidence="8" type="ORF">RJ640_012677</name>
</gene>
<dbReference type="PANTHER" id="PTHR48065:SF75">
    <property type="entry name" value="LEUCINE-RICH REPEAT-CONTAINING N-TERMINAL PLANT-TYPE DOMAIN-CONTAINING PROTEIN"/>
    <property type="match status" value="1"/>
</dbReference>
<feature type="compositionally biased region" description="Basic and acidic residues" evidence="7">
    <location>
        <begin position="342"/>
        <end position="351"/>
    </location>
</feature>
<keyword evidence="2" id="KW-0433">Leucine-rich repeat</keyword>
<evidence type="ECO:0000256" key="5">
    <source>
        <dbReference type="ARBA" id="ARBA00023136"/>
    </source>
</evidence>
<evidence type="ECO:0000313" key="8">
    <source>
        <dbReference type="EMBL" id="KAK2990776.1"/>
    </source>
</evidence>
<evidence type="ECO:0000313" key="9">
    <source>
        <dbReference type="Proteomes" id="UP001187471"/>
    </source>
</evidence>
<evidence type="ECO:0000256" key="7">
    <source>
        <dbReference type="SAM" id="MobiDB-lite"/>
    </source>
</evidence>
<accession>A0AA88S2F9</accession>
<dbReference type="PANTHER" id="PTHR48065">
    <property type="entry name" value="OS10G0469600 PROTEIN"/>
    <property type="match status" value="1"/>
</dbReference>
<name>A0AA88S2F9_9ASTE</name>
<dbReference type="Gene3D" id="3.80.10.10">
    <property type="entry name" value="Ribonuclease Inhibitor"/>
    <property type="match status" value="2"/>
</dbReference>
<dbReference type="EMBL" id="JAVXUO010000620">
    <property type="protein sequence ID" value="KAK2990776.1"/>
    <property type="molecule type" value="Genomic_DNA"/>
</dbReference>
<sequence length="471" mass="52380">MSSPKPSQLAANNFTASDFVLVGSLPTSIGNLTKLRTLSIPHHLLSGEIPAAIKDLALCKSWNSNVIISPAPFPAVKVFLIPSPAQFVVQCIFGTDPFEAEANQIVGSIPPEIGSLKKLKCPELSKNKLSGSLLDQLGELKELKCILLGENNLTGSIPAKFSQLTSLVVLDLSQNDLTGHIPATLVNDASLEILLLNHNRLSGEIPSSFSNLSVNSQEPIVDYINKWRALSLDRKERIYEASAVEMCMQGMHWGLLYILQGNKPCTFEELATRGHNMEIAIVSHGGNNPPNCDSHEETKKVKWTWGSKVTTEDSMVVTETPLNISNKHKNEKKDKKKNQPQGRERQQPKFKELEHKVYPFSDSEVPGILDSLLKHKLIDLPKLKRAEEARQVNEPKYYKYHRLISHPTGKCFTLKEVIMDLSRKGKIHLDDEEVEESNNTSIIFRAVVSSASYHRQENRSPKAFILGASKA</sequence>
<evidence type="ECO:0000256" key="3">
    <source>
        <dbReference type="ARBA" id="ARBA00022729"/>
    </source>
</evidence>
<evidence type="ECO:0000256" key="4">
    <source>
        <dbReference type="ARBA" id="ARBA00022737"/>
    </source>
</evidence>
<dbReference type="InterPro" id="IPR001611">
    <property type="entry name" value="Leu-rich_rpt"/>
</dbReference>
<keyword evidence="9" id="KW-1185">Reference proteome</keyword>
<feature type="region of interest" description="Disordered" evidence="7">
    <location>
        <begin position="318"/>
        <end position="351"/>
    </location>
</feature>
<comment type="subcellular location">
    <subcellularLocation>
        <location evidence="1">Membrane</location>
    </subcellularLocation>
</comment>
<evidence type="ECO:0000256" key="1">
    <source>
        <dbReference type="ARBA" id="ARBA00004370"/>
    </source>
</evidence>
<keyword evidence="3" id="KW-0732">Signal</keyword>
<keyword evidence="6" id="KW-0325">Glycoprotein</keyword>
<dbReference type="SUPFAM" id="SSF52058">
    <property type="entry name" value="L domain-like"/>
    <property type="match status" value="1"/>
</dbReference>
<organism evidence="8 9">
    <name type="scientific">Escallonia rubra</name>
    <dbReference type="NCBI Taxonomy" id="112253"/>
    <lineage>
        <taxon>Eukaryota</taxon>
        <taxon>Viridiplantae</taxon>
        <taxon>Streptophyta</taxon>
        <taxon>Embryophyta</taxon>
        <taxon>Tracheophyta</taxon>
        <taxon>Spermatophyta</taxon>
        <taxon>Magnoliopsida</taxon>
        <taxon>eudicotyledons</taxon>
        <taxon>Gunneridae</taxon>
        <taxon>Pentapetalae</taxon>
        <taxon>asterids</taxon>
        <taxon>campanulids</taxon>
        <taxon>Escalloniales</taxon>
        <taxon>Escalloniaceae</taxon>
        <taxon>Escallonia</taxon>
    </lineage>
</organism>
<dbReference type="Pfam" id="PF13855">
    <property type="entry name" value="LRR_8"/>
    <property type="match status" value="1"/>
</dbReference>
<feature type="compositionally biased region" description="Basic residues" evidence="7">
    <location>
        <begin position="326"/>
        <end position="338"/>
    </location>
</feature>
<dbReference type="FunFam" id="3.80.10.10:FF:000041">
    <property type="entry name" value="LRR receptor-like serine/threonine-protein kinase ERECTA"/>
    <property type="match status" value="1"/>
</dbReference>
<proteinExistence type="predicted"/>
<evidence type="ECO:0000256" key="2">
    <source>
        <dbReference type="ARBA" id="ARBA00022614"/>
    </source>
</evidence>
<dbReference type="AlphaFoldDB" id="A0AA88S2F9"/>
<comment type="caution">
    <text evidence="8">The sequence shown here is derived from an EMBL/GenBank/DDBJ whole genome shotgun (WGS) entry which is preliminary data.</text>
</comment>
<protein>
    <submittedName>
        <fullName evidence="8">Uncharacterized protein</fullName>
    </submittedName>
</protein>
<reference evidence="8" key="1">
    <citation type="submission" date="2022-12" db="EMBL/GenBank/DDBJ databases">
        <title>Draft genome assemblies for two species of Escallonia (Escalloniales).</title>
        <authorList>
            <person name="Chanderbali A."/>
            <person name="Dervinis C."/>
            <person name="Anghel I."/>
            <person name="Soltis D."/>
            <person name="Soltis P."/>
            <person name="Zapata F."/>
        </authorList>
    </citation>
    <scope>NUCLEOTIDE SEQUENCE</scope>
    <source>
        <strain evidence="8">UCBG92.1500</strain>
        <tissue evidence="8">Leaf</tissue>
    </source>
</reference>
<dbReference type="InterPro" id="IPR032675">
    <property type="entry name" value="LRR_dom_sf"/>
</dbReference>